<evidence type="ECO:0000313" key="3">
    <source>
        <dbReference type="EMBL" id="GII21448.1"/>
    </source>
</evidence>
<accession>A0A8J3T730</accession>
<dbReference type="PRINTS" id="PR01438">
    <property type="entry name" value="UNVRSLSTRESS"/>
</dbReference>
<dbReference type="RefSeq" id="WP_168117108.1">
    <property type="nucleotide sequence ID" value="NZ_BOON01000007.1"/>
</dbReference>
<organism evidence="3 4">
    <name type="scientific">Planosporangium mesophilum</name>
    <dbReference type="NCBI Taxonomy" id="689768"/>
    <lineage>
        <taxon>Bacteria</taxon>
        <taxon>Bacillati</taxon>
        <taxon>Actinomycetota</taxon>
        <taxon>Actinomycetes</taxon>
        <taxon>Micromonosporales</taxon>
        <taxon>Micromonosporaceae</taxon>
        <taxon>Planosporangium</taxon>
    </lineage>
</organism>
<dbReference type="SUPFAM" id="SSF52402">
    <property type="entry name" value="Adenine nucleotide alpha hydrolases-like"/>
    <property type="match status" value="2"/>
</dbReference>
<gene>
    <name evidence="3" type="ORF">Pme01_10450</name>
</gene>
<dbReference type="InterPro" id="IPR006015">
    <property type="entry name" value="Universal_stress_UspA"/>
</dbReference>
<reference evidence="3" key="1">
    <citation type="submission" date="2021-01" db="EMBL/GenBank/DDBJ databases">
        <title>Whole genome shotgun sequence of Planosporangium mesophilum NBRC 109066.</title>
        <authorList>
            <person name="Komaki H."/>
            <person name="Tamura T."/>
        </authorList>
    </citation>
    <scope>NUCLEOTIDE SEQUENCE</scope>
    <source>
        <strain evidence="3">NBRC 109066</strain>
    </source>
</reference>
<feature type="domain" description="UspA" evidence="2">
    <location>
        <begin position="146"/>
        <end position="284"/>
    </location>
</feature>
<comment type="similarity">
    <text evidence="1">Belongs to the universal stress protein A family.</text>
</comment>
<dbReference type="PANTHER" id="PTHR46553">
    <property type="entry name" value="ADENINE NUCLEOTIDE ALPHA HYDROLASES-LIKE SUPERFAMILY PROTEIN"/>
    <property type="match status" value="1"/>
</dbReference>
<dbReference type="InterPro" id="IPR006016">
    <property type="entry name" value="UspA"/>
</dbReference>
<keyword evidence="4" id="KW-1185">Reference proteome</keyword>
<dbReference type="AlphaFoldDB" id="A0A8J3T730"/>
<feature type="domain" description="UspA" evidence="2">
    <location>
        <begin position="3"/>
        <end position="137"/>
    </location>
</feature>
<dbReference type="Gene3D" id="3.40.50.620">
    <property type="entry name" value="HUPs"/>
    <property type="match status" value="2"/>
</dbReference>
<evidence type="ECO:0000313" key="4">
    <source>
        <dbReference type="Proteomes" id="UP000599074"/>
    </source>
</evidence>
<dbReference type="EMBL" id="BOON01000007">
    <property type="protein sequence ID" value="GII21448.1"/>
    <property type="molecule type" value="Genomic_DNA"/>
</dbReference>
<protein>
    <submittedName>
        <fullName evidence="3">Universal stress protein</fullName>
    </submittedName>
</protein>
<proteinExistence type="inferred from homology"/>
<evidence type="ECO:0000256" key="1">
    <source>
        <dbReference type="ARBA" id="ARBA00008791"/>
    </source>
</evidence>
<name>A0A8J3T730_9ACTN</name>
<dbReference type="InterPro" id="IPR014729">
    <property type="entry name" value="Rossmann-like_a/b/a_fold"/>
</dbReference>
<sequence length="287" mass="29985">MTVVVVGVDGSPASTAALKWAAAEAWLREVELLVLASYRWRPLGGHLPGRGEARPPVTEQRAREIVDEAVASARTITSEVRGRTVAGHPVKVMLEAARDAGLVVVGDGGRGGFTGLLLGSASAQVSAHSPGPVVVVRGRANTAIGPVVVGVDSSHSAQQALRTAFAETALRRQAPLVAVTAYTAPLPPWTGGMPPIGYDAERLDADLRAELASRLATWRDGYPDVVVECEVVRGAAAAILAERSRQAQLLIVGARSHGGFDGLLLGSVSQHLLHHADCPVLIARTRN</sequence>
<dbReference type="Proteomes" id="UP000599074">
    <property type="component" value="Unassembled WGS sequence"/>
</dbReference>
<dbReference type="PANTHER" id="PTHR46553:SF3">
    <property type="entry name" value="ADENINE NUCLEOTIDE ALPHA HYDROLASES-LIKE SUPERFAMILY PROTEIN"/>
    <property type="match status" value="1"/>
</dbReference>
<evidence type="ECO:0000259" key="2">
    <source>
        <dbReference type="Pfam" id="PF00582"/>
    </source>
</evidence>
<dbReference type="Pfam" id="PF00582">
    <property type="entry name" value="Usp"/>
    <property type="match status" value="2"/>
</dbReference>
<comment type="caution">
    <text evidence="3">The sequence shown here is derived from an EMBL/GenBank/DDBJ whole genome shotgun (WGS) entry which is preliminary data.</text>
</comment>